<accession>L0A5Y6</accession>
<evidence type="ECO:0000256" key="1">
    <source>
        <dbReference type="ARBA" id="ARBA00023015"/>
    </source>
</evidence>
<dbReference type="Proteomes" id="UP000010467">
    <property type="component" value="Plasmid pDEIPE01"/>
</dbReference>
<geneLocation type="plasmid" evidence="5 6">
    <name>pDEIPE01</name>
</geneLocation>
<dbReference type="GO" id="GO:0005829">
    <property type="term" value="C:cytosol"/>
    <property type="evidence" value="ECO:0007669"/>
    <property type="project" value="TreeGrafter"/>
</dbReference>
<dbReference type="PATRIC" id="fig|937777.3.peg.3896"/>
<keyword evidence="6" id="KW-1185">Reference proteome</keyword>
<dbReference type="Gene3D" id="1.10.10.10">
    <property type="entry name" value="Winged helix-like DNA-binding domain superfamily/Winged helix DNA-binding domain"/>
    <property type="match status" value="1"/>
</dbReference>
<dbReference type="Gene3D" id="2.60.120.10">
    <property type="entry name" value="Jelly Rolls"/>
    <property type="match status" value="1"/>
</dbReference>
<keyword evidence="2" id="KW-0238">DNA-binding</keyword>
<organism evidence="5 6">
    <name type="scientific">Deinococcus peraridilitoris (strain DSM 19664 / LMG 22246 / CIP 109416 / KR-200)</name>
    <dbReference type="NCBI Taxonomy" id="937777"/>
    <lineage>
        <taxon>Bacteria</taxon>
        <taxon>Thermotogati</taxon>
        <taxon>Deinococcota</taxon>
        <taxon>Deinococci</taxon>
        <taxon>Deinococcales</taxon>
        <taxon>Deinococcaceae</taxon>
        <taxon>Deinococcus</taxon>
    </lineage>
</organism>
<name>L0A5Y6_DEIPD</name>
<dbReference type="Pfam" id="PF00027">
    <property type="entry name" value="cNMP_binding"/>
    <property type="match status" value="1"/>
</dbReference>
<dbReference type="GO" id="GO:0003677">
    <property type="term" value="F:DNA binding"/>
    <property type="evidence" value="ECO:0007669"/>
    <property type="project" value="UniProtKB-KW"/>
</dbReference>
<dbReference type="InterPro" id="IPR012318">
    <property type="entry name" value="HTH_CRP"/>
</dbReference>
<dbReference type="InterPro" id="IPR014710">
    <property type="entry name" value="RmlC-like_jellyroll"/>
</dbReference>
<keyword evidence="5" id="KW-0614">Plasmid</keyword>
<evidence type="ECO:0000313" key="6">
    <source>
        <dbReference type="Proteomes" id="UP000010467"/>
    </source>
</evidence>
<dbReference type="CDD" id="cd00038">
    <property type="entry name" value="CAP_ED"/>
    <property type="match status" value="1"/>
</dbReference>
<dbReference type="Pfam" id="PF13545">
    <property type="entry name" value="HTH_Crp_2"/>
    <property type="match status" value="1"/>
</dbReference>
<gene>
    <name evidence="5" type="ordered locus">Deipe_3883</name>
</gene>
<proteinExistence type="predicted"/>
<reference evidence="6" key="1">
    <citation type="submission" date="2012-03" db="EMBL/GenBank/DDBJ databases">
        <title>Complete sequence of plasmid 1 of Deinococcus peraridilitoris DSM 19664.</title>
        <authorList>
            <person name="Lucas S."/>
            <person name="Copeland A."/>
            <person name="Lapidus A."/>
            <person name="Glavina del Rio T."/>
            <person name="Dalin E."/>
            <person name="Tice H."/>
            <person name="Bruce D."/>
            <person name="Goodwin L."/>
            <person name="Pitluck S."/>
            <person name="Peters L."/>
            <person name="Mikhailova N."/>
            <person name="Lu M."/>
            <person name="Kyrpides N."/>
            <person name="Mavromatis K."/>
            <person name="Ivanova N."/>
            <person name="Brettin T."/>
            <person name="Detter J.C."/>
            <person name="Han C."/>
            <person name="Larimer F."/>
            <person name="Land M."/>
            <person name="Hauser L."/>
            <person name="Markowitz V."/>
            <person name="Cheng J.-F."/>
            <person name="Hugenholtz P."/>
            <person name="Woyke T."/>
            <person name="Wu D."/>
            <person name="Pukall R."/>
            <person name="Steenblock K."/>
            <person name="Brambilla E."/>
            <person name="Klenk H.-P."/>
            <person name="Eisen J.A."/>
        </authorList>
    </citation>
    <scope>NUCLEOTIDE SEQUENCE [LARGE SCALE GENOMIC DNA]</scope>
    <source>
        <strain evidence="6">DSM 19664 / LMG 22246 / CIP 109416 / KR-200</strain>
        <plasmid evidence="6">Plasmid pDEIPE01</plasmid>
    </source>
</reference>
<evidence type="ECO:0000259" key="4">
    <source>
        <dbReference type="PROSITE" id="PS50042"/>
    </source>
</evidence>
<dbReference type="InterPro" id="IPR018490">
    <property type="entry name" value="cNMP-bd_dom_sf"/>
</dbReference>
<dbReference type="AlphaFoldDB" id="L0A5Y6"/>
<dbReference type="GO" id="GO:0003700">
    <property type="term" value="F:DNA-binding transcription factor activity"/>
    <property type="evidence" value="ECO:0007669"/>
    <property type="project" value="TreeGrafter"/>
</dbReference>
<dbReference type="InterPro" id="IPR050397">
    <property type="entry name" value="Env_Response_Regulators"/>
</dbReference>
<dbReference type="RefSeq" id="WP_015231200.1">
    <property type="nucleotide sequence ID" value="NC_019789.1"/>
</dbReference>
<dbReference type="SUPFAM" id="SSF46785">
    <property type="entry name" value="Winged helix' DNA-binding domain"/>
    <property type="match status" value="1"/>
</dbReference>
<dbReference type="EMBL" id="CP003383">
    <property type="protein sequence ID" value="AFZ69298.1"/>
    <property type="molecule type" value="Genomic_DNA"/>
</dbReference>
<dbReference type="InterPro" id="IPR036390">
    <property type="entry name" value="WH_DNA-bd_sf"/>
</dbReference>
<evidence type="ECO:0000256" key="2">
    <source>
        <dbReference type="ARBA" id="ARBA00023125"/>
    </source>
</evidence>
<dbReference type="InterPro" id="IPR000595">
    <property type="entry name" value="cNMP-bd_dom"/>
</dbReference>
<dbReference type="InterPro" id="IPR036388">
    <property type="entry name" value="WH-like_DNA-bd_sf"/>
</dbReference>
<feature type="domain" description="Cyclic nucleotide-binding" evidence="4">
    <location>
        <begin position="12"/>
        <end position="115"/>
    </location>
</feature>
<keyword evidence="1" id="KW-0805">Transcription regulation</keyword>
<dbReference type="PANTHER" id="PTHR24567:SF74">
    <property type="entry name" value="HTH-TYPE TRANSCRIPTIONAL REGULATOR ARCR"/>
    <property type="match status" value="1"/>
</dbReference>
<dbReference type="PROSITE" id="PS50042">
    <property type="entry name" value="CNMP_BINDING_3"/>
    <property type="match status" value="1"/>
</dbReference>
<dbReference type="SUPFAM" id="SSF51206">
    <property type="entry name" value="cAMP-binding domain-like"/>
    <property type="match status" value="1"/>
</dbReference>
<sequence>MNSAWFVRDTDLLLRLRPEDVNTLQQICPYHTYQAGDVLYRQGEQATHLHIILEGHVKLCMIGADMQQHVLATLGENDFVGESFLSANARYRAEAIVTSDRAVTCPITRDDYLQLAFRAPRVVLSFTEVLASHLASCHDRLGVTAYPLQARVVHALLEEAQRFGRDAGGAWVTLERSLYHDELAARVNATRVSVTEVISNLRQLGLIQGTRGQYQVDVKGLAALPQGQSRTAITRETALSKRRS</sequence>
<evidence type="ECO:0000256" key="3">
    <source>
        <dbReference type="ARBA" id="ARBA00023163"/>
    </source>
</evidence>
<dbReference type="PANTHER" id="PTHR24567">
    <property type="entry name" value="CRP FAMILY TRANSCRIPTIONAL REGULATORY PROTEIN"/>
    <property type="match status" value="1"/>
</dbReference>
<keyword evidence="3" id="KW-0804">Transcription</keyword>
<dbReference type="HOGENOM" id="CLU_075053_3_1_0"/>
<protein>
    <submittedName>
        <fullName evidence="5">cAMP-binding protein</fullName>
    </submittedName>
</protein>
<evidence type="ECO:0000313" key="5">
    <source>
        <dbReference type="EMBL" id="AFZ69298.1"/>
    </source>
</evidence>
<dbReference type="KEGG" id="dpd:Deipe_3883"/>
<dbReference type="SMART" id="SM00100">
    <property type="entry name" value="cNMP"/>
    <property type="match status" value="1"/>
</dbReference>